<accession>A0A6P2DEI9</accession>
<reference evidence="5 6" key="1">
    <citation type="submission" date="2019-05" db="EMBL/GenBank/DDBJ databases">
        <authorList>
            <consortium name="Science for Life Laboratories"/>
        </authorList>
    </citation>
    <scope>NUCLEOTIDE SEQUENCE [LARGE SCALE GENOMIC DNA]</scope>
    <source>
        <strain evidence="5">Soil9</strain>
    </source>
</reference>
<dbReference type="InterPro" id="IPR025554">
    <property type="entry name" value="DUF4140"/>
</dbReference>
<organism evidence="5 6">
    <name type="scientific">Gemmata massiliana</name>
    <dbReference type="NCBI Taxonomy" id="1210884"/>
    <lineage>
        <taxon>Bacteria</taxon>
        <taxon>Pseudomonadati</taxon>
        <taxon>Planctomycetota</taxon>
        <taxon>Planctomycetia</taxon>
        <taxon>Gemmatales</taxon>
        <taxon>Gemmataceae</taxon>
        <taxon>Gemmata</taxon>
    </lineage>
</organism>
<sequence length="630" mass="67994">MVLRFSLLALGLLAFSSAGRSADEKGDAVKPAPSKVTAVTVYANTALITREVTVPEAAGLTEVVVSPMPPQTMQSSLYAEGNDNIRVLSVRYRTRAIAEDTREEVRKIEAEIKVLQTKAQTFESDLKAMADNLKLLDKLEGFTAKSLDNLTDKGQLDPEKIIALAKFVQEDRAKRVKEQLGVKQQLEEVQGKIAFAQRQLAERSNGSIRTERDAVILLDKKLGAGAVKLNYLVGSASWRPQYKFRATGKDKDPVVAEYQAAIDQRTGEDWVNALITLSTAQPLLNAAPPDLKALSVNISPIGAVAVAPVDPATGVPVPAKPSAPGFPGSGGGFGGAGPGGPGGGMPSATEYAKDLDKLSKDLRAQVAQNYREKKEQAAGDLANNAAALEQFRDLFSGKEELIAAAAAPPGAAGEGPSVTYKLATRLTIPSRSDEQVIEIAKIDLPPKFYHKAVPVLTANVYRLADLTNNSEYVLLPGDATMYLNGDFVGQTRLPLVAAGKPFTVGFGVDPQLQVSRLLVDKTRTTQGGNQVLTFKYRIMLSSYKTTPVPVQVWDRTPHAETAQTIAINLTNPKPELSTDPLYVRDEKGRGILRWDVTIDPKQNGEKSLFIDYEFKMELDKNVNIGGFLAK</sequence>
<dbReference type="Pfam" id="PF13600">
    <property type="entry name" value="DUF4140"/>
    <property type="match status" value="1"/>
</dbReference>
<evidence type="ECO:0008006" key="7">
    <source>
        <dbReference type="Google" id="ProtNLM"/>
    </source>
</evidence>
<feature type="domain" description="DUF4140" evidence="4">
    <location>
        <begin position="39"/>
        <end position="136"/>
    </location>
</feature>
<gene>
    <name evidence="5" type="ORF">SOIL9_00540</name>
</gene>
<protein>
    <recommendedName>
        <fullName evidence="7">Mucoidy inhibitor MuiA family protein</fullName>
    </recommendedName>
</protein>
<dbReference type="PANTHER" id="PTHR31005">
    <property type="entry name" value="DUF4139 DOMAIN-CONTAINING PROTEIN"/>
    <property type="match status" value="1"/>
</dbReference>
<dbReference type="InterPro" id="IPR011935">
    <property type="entry name" value="CHP02231"/>
</dbReference>
<proteinExistence type="predicted"/>
<evidence type="ECO:0000256" key="1">
    <source>
        <dbReference type="SAM" id="Coils"/>
    </source>
</evidence>
<feature type="domain" description="DUF4139" evidence="3">
    <location>
        <begin position="227"/>
        <end position="611"/>
    </location>
</feature>
<evidence type="ECO:0000313" key="5">
    <source>
        <dbReference type="EMBL" id="VTR99099.1"/>
    </source>
</evidence>
<dbReference type="RefSeq" id="WP_162671788.1">
    <property type="nucleotide sequence ID" value="NZ_LR593886.1"/>
</dbReference>
<dbReference type="Pfam" id="PF13598">
    <property type="entry name" value="DUF4139"/>
    <property type="match status" value="1"/>
</dbReference>
<keyword evidence="2" id="KW-0732">Signal</keyword>
<dbReference type="EMBL" id="LR593886">
    <property type="protein sequence ID" value="VTR99099.1"/>
    <property type="molecule type" value="Genomic_DNA"/>
</dbReference>
<dbReference type="NCBIfam" id="TIGR02231">
    <property type="entry name" value="mucoidy inhibitor MuiA family protein"/>
    <property type="match status" value="2"/>
</dbReference>
<dbReference type="AlphaFoldDB" id="A0A6P2DEI9"/>
<evidence type="ECO:0000256" key="2">
    <source>
        <dbReference type="SAM" id="SignalP"/>
    </source>
</evidence>
<keyword evidence="6" id="KW-1185">Reference proteome</keyword>
<evidence type="ECO:0000313" key="6">
    <source>
        <dbReference type="Proteomes" id="UP000464178"/>
    </source>
</evidence>
<dbReference type="Proteomes" id="UP000464178">
    <property type="component" value="Chromosome"/>
</dbReference>
<keyword evidence="1" id="KW-0175">Coiled coil</keyword>
<feature type="chain" id="PRO_5026915454" description="Mucoidy inhibitor MuiA family protein" evidence="2">
    <location>
        <begin position="23"/>
        <end position="630"/>
    </location>
</feature>
<name>A0A6P2DEI9_9BACT</name>
<feature type="signal peptide" evidence="2">
    <location>
        <begin position="1"/>
        <end position="22"/>
    </location>
</feature>
<dbReference type="PANTHER" id="PTHR31005:SF8">
    <property type="entry name" value="DUF4139 DOMAIN-CONTAINING PROTEIN"/>
    <property type="match status" value="1"/>
</dbReference>
<evidence type="ECO:0000259" key="3">
    <source>
        <dbReference type="Pfam" id="PF13598"/>
    </source>
</evidence>
<feature type="coiled-coil region" evidence="1">
    <location>
        <begin position="98"/>
        <end position="125"/>
    </location>
</feature>
<dbReference type="KEGG" id="gms:SOIL9_00540"/>
<evidence type="ECO:0000259" key="4">
    <source>
        <dbReference type="Pfam" id="PF13600"/>
    </source>
</evidence>
<dbReference type="InterPro" id="IPR037291">
    <property type="entry name" value="DUF4139"/>
</dbReference>